<dbReference type="Pfam" id="PF13482">
    <property type="entry name" value="RNase_H_2"/>
    <property type="match status" value="1"/>
</dbReference>
<evidence type="ECO:0000313" key="3">
    <source>
        <dbReference type="Proteomes" id="UP000004210"/>
    </source>
</evidence>
<proteinExistence type="predicted"/>
<dbReference type="InterPro" id="IPR012337">
    <property type="entry name" value="RNaseH-like_sf"/>
</dbReference>
<evidence type="ECO:0000259" key="1">
    <source>
        <dbReference type="Pfam" id="PF13482"/>
    </source>
</evidence>
<keyword evidence="3" id="KW-1185">Reference proteome</keyword>
<accession>I4VTA8</accession>
<dbReference type="Gene3D" id="3.30.420.10">
    <property type="entry name" value="Ribonuclease H-like superfamily/Ribonuclease H"/>
    <property type="match status" value="1"/>
</dbReference>
<evidence type="ECO:0000313" key="2">
    <source>
        <dbReference type="EMBL" id="EIL90449.1"/>
    </source>
</evidence>
<sequence length="262" mass="29209">MPSLWPAGKPKAAAPSSLSPDLRRLLQRHAQLKRGPAYLASSDRDVPGIELSPGLRYTEAHVDWLAPPAIIDAGFARMEPVHHHRLLHFDTETTGLAGGTGTRAFMIGAADWHDGRFRIRQLTITSMAAETAMLRTFASWLADDTVLVSYNGKCYDSPLLKTRYRLARLPDPLTGLGHLDLLHPVRRHWKGQWENCRLATAERELLGVVREDDLPGSEAPAAWLTYLRGGSARNLRRVLAHNNQDLKSLAGVLLYMARLPHR</sequence>
<dbReference type="GO" id="GO:0003676">
    <property type="term" value="F:nucleic acid binding"/>
    <property type="evidence" value="ECO:0007669"/>
    <property type="project" value="InterPro"/>
</dbReference>
<dbReference type="STRING" id="1163408.UU9_06574"/>
<gene>
    <name evidence="2" type="ORF">UU9_06574</name>
</gene>
<dbReference type="EMBL" id="AJXU01000028">
    <property type="protein sequence ID" value="EIL90449.1"/>
    <property type="molecule type" value="Genomic_DNA"/>
</dbReference>
<comment type="caution">
    <text evidence="2">The sequence shown here is derived from an EMBL/GenBank/DDBJ whole genome shotgun (WGS) entry which is preliminary data.</text>
</comment>
<feature type="domain" description="YprB ribonuclease H-like" evidence="1">
    <location>
        <begin position="88"/>
        <end position="252"/>
    </location>
</feature>
<dbReference type="InterPro" id="IPR038720">
    <property type="entry name" value="YprB_RNase_H-like_dom"/>
</dbReference>
<dbReference type="eggNOG" id="COG3359">
    <property type="taxonomic scope" value="Bacteria"/>
</dbReference>
<dbReference type="Proteomes" id="UP000004210">
    <property type="component" value="Unassembled WGS sequence"/>
</dbReference>
<dbReference type="SUPFAM" id="SSF53098">
    <property type="entry name" value="Ribonuclease H-like"/>
    <property type="match status" value="1"/>
</dbReference>
<dbReference type="PANTHER" id="PTHR38462:SF1">
    <property type="entry name" value="YPRB RIBONUCLEASE H-LIKE DOMAIN-CONTAINING PROTEIN"/>
    <property type="match status" value="1"/>
</dbReference>
<reference evidence="2 3" key="1">
    <citation type="journal article" date="2012" name="J. Bacteriol.">
        <title>Genome sequences for six rhodanobacter strains, isolated from soils and the terrestrial subsurface, with variable denitrification capabilities.</title>
        <authorList>
            <person name="Kostka J.E."/>
            <person name="Green S.J."/>
            <person name="Rishishwar L."/>
            <person name="Prakash O."/>
            <person name="Katz L.S."/>
            <person name="Marino-Ramirez L."/>
            <person name="Jordan I.K."/>
            <person name="Munk C."/>
            <person name="Ivanova N."/>
            <person name="Mikhailova N."/>
            <person name="Watson D.B."/>
            <person name="Brown S.D."/>
            <person name="Palumbo A.V."/>
            <person name="Brooks S.C."/>
        </authorList>
    </citation>
    <scope>NUCLEOTIDE SEQUENCE [LARGE SCALE GENOMIC DNA]</scope>
    <source>
        <strain evidence="3">Jip2T</strain>
    </source>
</reference>
<organism evidence="2 3">
    <name type="scientific">Rhodanobacter fulvus Jip2</name>
    <dbReference type="NCBI Taxonomy" id="1163408"/>
    <lineage>
        <taxon>Bacteria</taxon>
        <taxon>Pseudomonadati</taxon>
        <taxon>Pseudomonadota</taxon>
        <taxon>Gammaproteobacteria</taxon>
        <taxon>Lysobacterales</taxon>
        <taxon>Rhodanobacteraceae</taxon>
        <taxon>Rhodanobacter</taxon>
    </lineage>
</organism>
<dbReference type="PATRIC" id="fig|1163408.3.peg.1342"/>
<name>I4VTA8_9GAMM</name>
<dbReference type="PANTHER" id="PTHR38462">
    <property type="entry name" value="EXONUCLEASE-LIKE PROTEIN"/>
    <property type="match status" value="1"/>
</dbReference>
<protein>
    <recommendedName>
        <fullName evidence="1">YprB ribonuclease H-like domain-containing protein</fullName>
    </recommendedName>
</protein>
<dbReference type="InterPro" id="IPR036397">
    <property type="entry name" value="RNaseH_sf"/>
</dbReference>
<dbReference type="AlphaFoldDB" id="I4VTA8"/>